<evidence type="ECO:0000256" key="12">
    <source>
        <dbReference type="ARBA" id="ARBA00048138"/>
    </source>
</evidence>
<evidence type="ECO:0000256" key="14">
    <source>
        <dbReference type="PIRSR" id="PIRSR604469-1"/>
    </source>
</evidence>
<dbReference type="InterPro" id="IPR050582">
    <property type="entry name" value="HAD-like_SerB"/>
</dbReference>
<gene>
    <name evidence="15" type="ORF">IDAT_12395</name>
</gene>
<evidence type="ECO:0000256" key="3">
    <source>
        <dbReference type="ARBA" id="ARBA00009184"/>
    </source>
</evidence>
<dbReference type="EMBL" id="JPIN01000014">
    <property type="protein sequence ID" value="KFZ27877.1"/>
    <property type="molecule type" value="Genomic_DNA"/>
</dbReference>
<keyword evidence="7" id="KW-0479">Metal-binding</keyword>
<evidence type="ECO:0000256" key="6">
    <source>
        <dbReference type="ARBA" id="ARBA00022605"/>
    </source>
</evidence>
<evidence type="ECO:0000256" key="10">
    <source>
        <dbReference type="ARBA" id="ARBA00023299"/>
    </source>
</evidence>
<keyword evidence="9" id="KW-0460">Magnesium</keyword>
<dbReference type="NCBIfam" id="TIGR01488">
    <property type="entry name" value="HAD-SF-IB"/>
    <property type="match status" value="1"/>
</dbReference>
<evidence type="ECO:0000256" key="5">
    <source>
        <dbReference type="ARBA" id="ARBA00015196"/>
    </source>
</evidence>
<dbReference type="SUPFAM" id="SSF56784">
    <property type="entry name" value="HAD-like"/>
    <property type="match status" value="1"/>
</dbReference>
<dbReference type="OrthoDB" id="9792539at2"/>
<evidence type="ECO:0000256" key="7">
    <source>
        <dbReference type="ARBA" id="ARBA00022723"/>
    </source>
</evidence>
<evidence type="ECO:0000256" key="9">
    <source>
        <dbReference type="ARBA" id="ARBA00022842"/>
    </source>
</evidence>
<dbReference type="GO" id="GO:0005737">
    <property type="term" value="C:cytoplasm"/>
    <property type="evidence" value="ECO:0007669"/>
    <property type="project" value="TreeGrafter"/>
</dbReference>
<dbReference type="PANTHER" id="PTHR43344:SF2">
    <property type="entry name" value="PHOSPHOSERINE PHOSPHATASE"/>
    <property type="match status" value="1"/>
</dbReference>
<dbReference type="Gene3D" id="3.40.50.1000">
    <property type="entry name" value="HAD superfamily/HAD-like"/>
    <property type="match status" value="1"/>
</dbReference>
<dbReference type="SFLD" id="SFLDS00003">
    <property type="entry name" value="Haloacid_Dehalogenase"/>
    <property type="match status" value="1"/>
</dbReference>
<dbReference type="AlphaFoldDB" id="A0A094IL61"/>
<dbReference type="eggNOG" id="COG0560">
    <property type="taxonomic scope" value="Bacteria"/>
</dbReference>
<comment type="catalytic activity">
    <reaction evidence="13">
        <text>O-phospho-D-serine + H2O = D-serine + phosphate</text>
        <dbReference type="Rhea" id="RHEA:24873"/>
        <dbReference type="ChEBI" id="CHEBI:15377"/>
        <dbReference type="ChEBI" id="CHEBI:35247"/>
        <dbReference type="ChEBI" id="CHEBI:43474"/>
        <dbReference type="ChEBI" id="CHEBI:58680"/>
        <dbReference type="EC" id="3.1.3.3"/>
    </reaction>
</comment>
<organism evidence="15 16">
    <name type="scientific">Pseudidiomarina atlantica</name>
    <dbReference type="NCBI Taxonomy" id="1517416"/>
    <lineage>
        <taxon>Bacteria</taxon>
        <taxon>Pseudomonadati</taxon>
        <taxon>Pseudomonadota</taxon>
        <taxon>Gammaproteobacteria</taxon>
        <taxon>Alteromonadales</taxon>
        <taxon>Idiomarinaceae</taxon>
        <taxon>Pseudidiomarina</taxon>
    </lineage>
</organism>
<protein>
    <recommendedName>
        <fullName evidence="5">Phosphoserine phosphatase</fullName>
        <ecNumber evidence="4">3.1.3.3</ecNumber>
    </recommendedName>
    <alternativeName>
        <fullName evidence="11">O-phosphoserine phosphohydrolase</fullName>
    </alternativeName>
</protein>
<dbReference type="InterPro" id="IPR004469">
    <property type="entry name" value="PSP"/>
</dbReference>
<proteinExistence type="inferred from homology"/>
<dbReference type="GO" id="GO:0036424">
    <property type="term" value="F:L-phosphoserine phosphatase activity"/>
    <property type="evidence" value="ECO:0007669"/>
    <property type="project" value="InterPro"/>
</dbReference>
<comment type="caution">
    <text evidence="15">The sequence shown here is derived from an EMBL/GenBank/DDBJ whole genome shotgun (WGS) entry which is preliminary data.</text>
</comment>
<comment type="catalytic activity">
    <reaction evidence="12">
        <text>O-phospho-L-serine + H2O = L-serine + phosphate</text>
        <dbReference type="Rhea" id="RHEA:21208"/>
        <dbReference type="ChEBI" id="CHEBI:15377"/>
        <dbReference type="ChEBI" id="CHEBI:33384"/>
        <dbReference type="ChEBI" id="CHEBI:43474"/>
        <dbReference type="ChEBI" id="CHEBI:57524"/>
        <dbReference type="EC" id="3.1.3.3"/>
    </reaction>
</comment>
<dbReference type="RefSeq" id="WP_034734137.1">
    <property type="nucleotide sequence ID" value="NZ_JPIN01000014.1"/>
</dbReference>
<sequence length="218" mass="23441">MVNLSQPGLVVFDMDSTLITIECIDELAALVDRKAEVAAITAAAMRGDLDFAGSLRQRVAVLAGLERDKLAQLFQPIPLTPGAAELISWFRQNGWRTAVVSGGFSWFTEQLASAIGLDQHCANTLLWDADKLTGKVAEPVVDAQRKASQLKVWAEHYQIPLTQTIAVGDGANDQAMLEAAAVGVAFCAKPALQAVADIVINEPNLMALAHHLQNNEKQ</sequence>
<name>A0A094IL61_9GAMM</name>
<dbReference type="InterPro" id="IPR036412">
    <property type="entry name" value="HAD-like_sf"/>
</dbReference>
<dbReference type="Proteomes" id="UP000053718">
    <property type="component" value="Unassembled WGS sequence"/>
</dbReference>
<evidence type="ECO:0000313" key="16">
    <source>
        <dbReference type="Proteomes" id="UP000053718"/>
    </source>
</evidence>
<feature type="active site" description="Nucleophile" evidence="14">
    <location>
        <position position="13"/>
    </location>
</feature>
<evidence type="ECO:0000256" key="11">
    <source>
        <dbReference type="ARBA" id="ARBA00031693"/>
    </source>
</evidence>
<dbReference type="GO" id="GO:0000287">
    <property type="term" value="F:magnesium ion binding"/>
    <property type="evidence" value="ECO:0007669"/>
    <property type="project" value="TreeGrafter"/>
</dbReference>
<dbReference type="GO" id="GO:0006564">
    <property type="term" value="P:L-serine biosynthetic process"/>
    <property type="evidence" value="ECO:0007669"/>
    <property type="project" value="UniProtKB-KW"/>
</dbReference>
<evidence type="ECO:0000256" key="1">
    <source>
        <dbReference type="ARBA" id="ARBA00001946"/>
    </source>
</evidence>
<dbReference type="NCBIfam" id="TIGR00338">
    <property type="entry name" value="serB"/>
    <property type="match status" value="1"/>
</dbReference>
<dbReference type="SFLD" id="SFLDG01136">
    <property type="entry name" value="C1.6:_Phosphoserine_Phosphatas"/>
    <property type="match status" value="1"/>
</dbReference>
<evidence type="ECO:0000256" key="4">
    <source>
        <dbReference type="ARBA" id="ARBA00012640"/>
    </source>
</evidence>
<evidence type="ECO:0000256" key="8">
    <source>
        <dbReference type="ARBA" id="ARBA00022801"/>
    </source>
</evidence>
<evidence type="ECO:0000313" key="15">
    <source>
        <dbReference type="EMBL" id="KFZ27877.1"/>
    </source>
</evidence>
<dbReference type="Pfam" id="PF12710">
    <property type="entry name" value="HAD"/>
    <property type="match status" value="1"/>
</dbReference>
<dbReference type="STRING" id="1517416.IDAT_12395"/>
<dbReference type="SFLD" id="SFLDF00029">
    <property type="entry name" value="phosphoserine_phosphatase"/>
    <property type="match status" value="1"/>
</dbReference>
<keyword evidence="8" id="KW-0378">Hydrolase</keyword>
<dbReference type="EC" id="3.1.3.3" evidence="4"/>
<dbReference type="PANTHER" id="PTHR43344">
    <property type="entry name" value="PHOSPHOSERINE PHOSPHATASE"/>
    <property type="match status" value="1"/>
</dbReference>
<accession>A0A094IL61</accession>
<feature type="active site" description="Proton donor" evidence="14">
    <location>
        <position position="15"/>
    </location>
</feature>
<comment type="cofactor">
    <cofactor evidence="1">
        <name>Mg(2+)</name>
        <dbReference type="ChEBI" id="CHEBI:18420"/>
    </cofactor>
</comment>
<dbReference type="SFLD" id="SFLDG01137">
    <property type="entry name" value="C1.6.1:_Phosphoserine_Phosphat"/>
    <property type="match status" value="1"/>
</dbReference>
<dbReference type="UniPathway" id="UPA00135">
    <property type="reaction ID" value="UER00198"/>
</dbReference>
<dbReference type="InterPro" id="IPR023214">
    <property type="entry name" value="HAD_sf"/>
</dbReference>
<comment type="similarity">
    <text evidence="3">Belongs to the HAD-like hydrolase superfamily. SerB family.</text>
</comment>
<evidence type="ECO:0000256" key="13">
    <source>
        <dbReference type="ARBA" id="ARBA00048523"/>
    </source>
</evidence>
<comment type="pathway">
    <text evidence="2">Amino-acid biosynthesis; L-serine biosynthesis; L-serine from 3-phospho-D-glycerate: step 3/3.</text>
</comment>
<evidence type="ECO:0000256" key="2">
    <source>
        <dbReference type="ARBA" id="ARBA00005135"/>
    </source>
</evidence>
<keyword evidence="6" id="KW-0028">Amino-acid biosynthesis</keyword>
<keyword evidence="16" id="KW-1185">Reference proteome</keyword>
<keyword evidence="10" id="KW-0718">Serine biosynthesis</keyword>
<reference evidence="15 16" key="1">
    <citation type="submission" date="2014-06" db="EMBL/GenBank/DDBJ databases">
        <title>Draft genome sequence of Idiomarina sp. MCCC 1A10513.</title>
        <authorList>
            <person name="Du J."/>
            <person name="Lai Q."/>
            <person name="Shao Z."/>
        </authorList>
    </citation>
    <scope>NUCLEOTIDE SEQUENCE [LARGE SCALE GENOMIC DNA]</scope>
    <source>
        <strain evidence="15 16">MCCC 1A10513</strain>
    </source>
</reference>